<organism evidence="12 13">
    <name type="scientific">Geodia barretti</name>
    <name type="common">Barrett's horny sponge</name>
    <dbReference type="NCBI Taxonomy" id="519541"/>
    <lineage>
        <taxon>Eukaryota</taxon>
        <taxon>Metazoa</taxon>
        <taxon>Porifera</taxon>
        <taxon>Demospongiae</taxon>
        <taxon>Heteroscleromorpha</taxon>
        <taxon>Tetractinellida</taxon>
        <taxon>Astrophorina</taxon>
        <taxon>Geodiidae</taxon>
        <taxon>Geodia</taxon>
    </lineage>
</organism>
<evidence type="ECO:0000256" key="6">
    <source>
        <dbReference type="ARBA" id="ARBA00022927"/>
    </source>
</evidence>
<dbReference type="EMBL" id="CASHTH010002320">
    <property type="protein sequence ID" value="CAI8028237.1"/>
    <property type="molecule type" value="Genomic_DNA"/>
</dbReference>
<evidence type="ECO:0000256" key="3">
    <source>
        <dbReference type="ARBA" id="ARBA00022475"/>
    </source>
</evidence>
<dbReference type="Gene3D" id="1.10.3720.10">
    <property type="entry name" value="MetI-like"/>
    <property type="match status" value="1"/>
</dbReference>
<dbReference type="GO" id="GO:0005886">
    <property type="term" value="C:plasma membrane"/>
    <property type="evidence" value="ECO:0007669"/>
    <property type="project" value="UniProtKB-SubCell"/>
</dbReference>
<keyword evidence="8 10" id="KW-0472">Membrane</keyword>
<feature type="transmembrane region" description="Helical" evidence="10">
    <location>
        <begin position="300"/>
        <end position="322"/>
    </location>
</feature>
<evidence type="ECO:0000256" key="9">
    <source>
        <dbReference type="SAM" id="MobiDB-lite"/>
    </source>
</evidence>
<dbReference type="PANTHER" id="PTHR43386">
    <property type="entry name" value="OLIGOPEPTIDE TRANSPORT SYSTEM PERMEASE PROTEIN APPC"/>
    <property type="match status" value="1"/>
</dbReference>
<dbReference type="InterPro" id="IPR035906">
    <property type="entry name" value="MetI-like_sf"/>
</dbReference>
<keyword evidence="7 10" id="KW-1133">Transmembrane helix</keyword>
<evidence type="ECO:0000256" key="2">
    <source>
        <dbReference type="ARBA" id="ARBA00022448"/>
    </source>
</evidence>
<dbReference type="Pfam" id="PF00528">
    <property type="entry name" value="BPD_transp_1"/>
    <property type="match status" value="1"/>
</dbReference>
<accession>A0AA35SFM0</accession>
<evidence type="ECO:0000256" key="7">
    <source>
        <dbReference type="ARBA" id="ARBA00022989"/>
    </source>
</evidence>
<feature type="transmembrane region" description="Helical" evidence="10">
    <location>
        <begin position="101"/>
        <end position="128"/>
    </location>
</feature>
<feature type="domain" description="ABC transmembrane type-1" evidence="11">
    <location>
        <begin position="108"/>
        <end position="312"/>
    </location>
</feature>
<keyword evidence="3" id="KW-1003">Cell membrane</keyword>
<dbReference type="CDD" id="cd06261">
    <property type="entry name" value="TM_PBP2"/>
    <property type="match status" value="1"/>
</dbReference>
<keyword evidence="4 10" id="KW-0812">Transmembrane</keyword>
<evidence type="ECO:0000256" key="10">
    <source>
        <dbReference type="SAM" id="Phobius"/>
    </source>
</evidence>
<reference evidence="12" key="1">
    <citation type="submission" date="2023-03" db="EMBL/GenBank/DDBJ databases">
        <authorList>
            <person name="Steffen K."/>
            <person name="Cardenas P."/>
        </authorList>
    </citation>
    <scope>NUCLEOTIDE SEQUENCE</scope>
</reference>
<dbReference type="InterPro" id="IPR000515">
    <property type="entry name" value="MetI-like"/>
</dbReference>
<keyword evidence="6" id="KW-0653">Protein transport</keyword>
<keyword evidence="2" id="KW-0813">Transport</keyword>
<dbReference type="PROSITE" id="PS50928">
    <property type="entry name" value="ABC_TM1"/>
    <property type="match status" value="1"/>
</dbReference>
<dbReference type="SUPFAM" id="SSF161098">
    <property type="entry name" value="MetI-like"/>
    <property type="match status" value="1"/>
</dbReference>
<feature type="transmembrane region" description="Helical" evidence="10">
    <location>
        <begin position="42"/>
        <end position="63"/>
    </location>
</feature>
<comment type="subcellular location">
    <subcellularLocation>
        <location evidence="1">Cell membrane</location>
        <topology evidence="1">Multi-pass membrane protein</topology>
    </subcellularLocation>
</comment>
<evidence type="ECO:0000259" key="11">
    <source>
        <dbReference type="PROSITE" id="PS50928"/>
    </source>
</evidence>
<evidence type="ECO:0000313" key="13">
    <source>
        <dbReference type="Proteomes" id="UP001174909"/>
    </source>
</evidence>
<evidence type="ECO:0000256" key="5">
    <source>
        <dbReference type="ARBA" id="ARBA00022856"/>
    </source>
</evidence>
<dbReference type="GO" id="GO:0015031">
    <property type="term" value="P:protein transport"/>
    <property type="evidence" value="ECO:0007669"/>
    <property type="project" value="UniProtKB-KW"/>
</dbReference>
<feature type="region of interest" description="Disordered" evidence="9">
    <location>
        <begin position="1"/>
        <end position="26"/>
    </location>
</feature>
<dbReference type="Proteomes" id="UP001174909">
    <property type="component" value="Unassembled WGS sequence"/>
</dbReference>
<dbReference type="AlphaFoldDB" id="A0AA35SFM0"/>
<keyword evidence="5" id="KW-0571">Peptide transport</keyword>
<evidence type="ECO:0000256" key="1">
    <source>
        <dbReference type="ARBA" id="ARBA00004651"/>
    </source>
</evidence>
<keyword evidence="13" id="KW-1185">Reference proteome</keyword>
<evidence type="ECO:0000313" key="12">
    <source>
        <dbReference type="EMBL" id="CAI8028237.1"/>
    </source>
</evidence>
<evidence type="ECO:0000256" key="4">
    <source>
        <dbReference type="ARBA" id="ARBA00022692"/>
    </source>
</evidence>
<comment type="caution">
    <text evidence="12">The sequence shown here is derived from an EMBL/GenBank/DDBJ whole genome shotgun (WGS) entry which is preliminary data.</text>
</comment>
<dbReference type="GO" id="GO:0055085">
    <property type="term" value="P:transmembrane transport"/>
    <property type="evidence" value="ECO:0007669"/>
    <property type="project" value="InterPro"/>
</dbReference>
<dbReference type="GO" id="GO:0015833">
    <property type="term" value="P:peptide transport"/>
    <property type="evidence" value="ECO:0007669"/>
    <property type="project" value="UniProtKB-KW"/>
</dbReference>
<proteinExistence type="predicted"/>
<name>A0AA35SFM0_GEOBA</name>
<dbReference type="PANTHER" id="PTHR43386:SF24">
    <property type="entry name" value="OLIGOPEPTIDE TRANSPORT SYSTEM PERMEASE PROTEIN AMID"/>
    <property type="match status" value="1"/>
</dbReference>
<feature type="transmembrane region" description="Helical" evidence="10">
    <location>
        <begin position="149"/>
        <end position="168"/>
    </location>
</feature>
<protein>
    <submittedName>
        <fullName evidence="12">Dipeptide transport system permease protein DppC</fullName>
    </submittedName>
</protein>
<sequence length="331" mass="35775">MPGADWPVDDLAPGERDELSAGPARGHSYWSLSTRRLFRKKLAVICLTLIVFLYGGALLAPLITPYEYTAQDLSQSRAGPTLAHPFGADRLGRDMMTRVIYGLRTTVIITIASLMGGTLVLGITLGLISGYMGRWVDSLIMRTGEVTSSFPDIILILIFVAALRPRLVGAVQGFEDATGIDWILRLGLLDYAIISLALSIFGWFGMARLVRGQVLQARESQYTEAALVAGASTARILRAHVLPNILSPLIVSISAGLAGVAGSELVLSWIGIGVQPPVPSLGRMMFENGSIQVLRNEPHLLLFPIGTVTLLFFCFNILGDAVNDAFNPRTR</sequence>
<dbReference type="Pfam" id="PF12911">
    <property type="entry name" value="OppC_N"/>
    <property type="match status" value="1"/>
</dbReference>
<gene>
    <name evidence="12" type="ORF">GBAR_LOCUS16113</name>
</gene>
<dbReference type="InterPro" id="IPR050366">
    <property type="entry name" value="BP-dependent_transpt_permease"/>
</dbReference>
<feature type="transmembrane region" description="Helical" evidence="10">
    <location>
        <begin position="245"/>
        <end position="272"/>
    </location>
</feature>
<evidence type="ECO:0000256" key="8">
    <source>
        <dbReference type="ARBA" id="ARBA00023136"/>
    </source>
</evidence>
<feature type="transmembrane region" description="Helical" evidence="10">
    <location>
        <begin position="188"/>
        <end position="210"/>
    </location>
</feature>
<dbReference type="InterPro" id="IPR025966">
    <property type="entry name" value="OppC_N"/>
</dbReference>